<comment type="caution">
    <text evidence="2">The sequence shown here is derived from an EMBL/GenBank/DDBJ whole genome shotgun (WGS) entry which is preliminary data.</text>
</comment>
<evidence type="ECO:0000313" key="3">
    <source>
        <dbReference type="Proteomes" id="UP001342314"/>
    </source>
</evidence>
<reference evidence="2 3" key="1">
    <citation type="submission" date="2021-12" db="EMBL/GenBank/DDBJ databases">
        <title>High titer production of polyol ester of fatty acids by Rhodotorula paludigena BS15 towards product separation-free biomass refinery.</title>
        <authorList>
            <person name="Mano J."/>
            <person name="Ono H."/>
            <person name="Tanaka T."/>
            <person name="Naito K."/>
            <person name="Sushida H."/>
            <person name="Ike M."/>
            <person name="Tokuyasu K."/>
            <person name="Kitaoka M."/>
        </authorList>
    </citation>
    <scope>NUCLEOTIDE SEQUENCE [LARGE SCALE GENOMIC DNA]</scope>
    <source>
        <strain evidence="2 3">BS15</strain>
    </source>
</reference>
<dbReference type="Proteomes" id="UP001342314">
    <property type="component" value="Unassembled WGS sequence"/>
</dbReference>
<feature type="compositionally biased region" description="Acidic residues" evidence="1">
    <location>
        <begin position="929"/>
        <end position="941"/>
    </location>
</feature>
<feature type="region of interest" description="Disordered" evidence="1">
    <location>
        <begin position="687"/>
        <end position="983"/>
    </location>
</feature>
<sequence>MAPSSKGPLLIRALPATLTVPAALKDATLAELRVPLAPDLASIDLPDALLSRLKTEGLPLPTPHKTKKELNNLKQSLLEWGHNAAISPPILAPTPPDLLDPDAAAAQVDALARLANLGGTAPSPVLLRDLKLIVLSGRARWRILEELTEELNARARARGKKSGGKELDESEKAEAIRDEALVTEVCIVLLRSSVFSSPLLLSHIFTTSNLVHSLAAAKFEPTLVYLITSYASARNNGIDAMLPDVGSLTTDMFRALRSRLVTNMAYEIFGTPSGPLASLSYLSPSGLGRIFGSKYPHATPIFLFGFHSTMRFFDLIDIDFSVISLVLFSALSHNHRLVNPLALPPAHDFALDDAHDFVRERGEELALALRDIMAPWESKTSEGAWAWTSIKQSVGGRAYKRNSAGEPHLPESIKLTRTDYVALANGLERMIKVLQVGGWVDDVAAEDLGIVEPFILLEQIESLKPPRPPAAASLHRHEELGDYFGGEVACWIEFVMTPLIDFLFDLANAVRPRGILEARFQKASLEDALLALYDPVAAECRVYQRVGWKKTGPWSLSTELVELARQLYTYLWSHRYRLGAALLLVDSPDPFGAISALAPDSSSPDRASSSPTIWRTKPWQGVLDILEASSERPPTFDVVEALKAIDPDASVDEAKVQTLASASERMCARGRAPARARKALEELAEELLRPPPSPSPPPRTPTPDPPSPSPFPPTPPGLSPLALPTLQPAARTTPESATAGSPGRPGASPRTPSRRPPGLFRKPSAQQEEINVGTGRLNAQKEQEQQDERDDPSKDQPDGREHDDEVDRTATSTSSPPLGAKLTSSTAPSSSSQPASSSSLFNRGSHPSSPATSSSPALGNITNSKRPFRRTTSSSSSSSANALAPSLKRIRPSAMTLEQSAAPLGTDVRAARLTSPAFEGDDGLHLDDSSDSEDPGADDEYMPDKEMQDSDDEDDEEEREESVASDQEEEEGKEEETFGPDLRDTFEQLDHSILCHARKRAMAGWRARSTIADLLLLQLGDFLRRPDLPLFPPDPSEADASSSALPSLAPLACTAHELEVLGRFIPARRRAVARFFHASRPLDLDDYVKFRHPIRPDLAEPFLLELNMMLWDISQADKNGDLDVLEWQTGIERLGRELQARGGRPGCVSSAWPATSATAMAVEGWDGEVSERGKKRMARRAKDEKKRRE</sequence>
<feature type="compositionally biased region" description="Basic and acidic residues" evidence="1">
    <location>
        <begin position="1180"/>
        <end position="1189"/>
    </location>
</feature>
<keyword evidence="3" id="KW-1185">Reference proteome</keyword>
<evidence type="ECO:0000256" key="1">
    <source>
        <dbReference type="SAM" id="MobiDB-lite"/>
    </source>
</evidence>
<dbReference type="AlphaFoldDB" id="A0AAV5GJ78"/>
<evidence type="ECO:0000313" key="2">
    <source>
        <dbReference type="EMBL" id="GJN89939.1"/>
    </source>
</evidence>
<feature type="region of interest" description="Disordered" evidence="1">
    <location>
        <begin position="1163"/>
        <end position="1189"/>
    </location>
</feature>
<feature type="compositionally biased region" description="Basic and acidic residues" evidence="1">
    <location>
        <begin position="779"/>
        <end position="808"/>
    </location>
</feature>
<protein>
    <submittedName>
        <fullName evidence="2">Uncharacterized protein</fullName>
    </submittedName>
</protein>
<accession>A0AAV5GJ78</accession>
<dbReference type="EMBL" id="BQKY01000005">
    <property type="protein sequence ID" value="GJN89939.1"/>
    <property type="molecule type" value="Genomic_DNA"/>
</dbReference>
<feature type="compositionally biased region" description="Acidic residues" evidence="1">
    <location>
        <begin position="966"/>
        <end position="978"/>
    </location>
</feature>
<feature type="compositionally biased region" description="Pro residues" evidence="1">
    <location>
        <begin position="689"/>
        <end position="718"/>
    </location>
</feature>
<organism evidence="2 3">
    <name type="scientific">Rhodotorula paludigena</name>
    <dbReference type="NCBI Taxonomy" id="86838"/>
    <lineage>
        <taxon>Eukaryota</taxon>
        <taxon>Fungi</taxon>
        <taxon>Dikarya</taxon>
        <taxon>Basidiomycota</taxon>
        <taxon>Pucciniomycotina</taxon>
        <taxon>Microbotryomycetes</taxon>
        <taxon>Sporidiobolales</taxon>
        <taxon>Sporidiobolaceae</taxon>
        <taxon>Rhodotorula</taxon>
    </lineage>
</organism>
<gene>
    <name evidence="2" type="ORF">Rhopal_002928-T1</name>
</gene>
<feature type="compositionally biased region" description="Low complexity" evidence="1">
    <location>
        <begin position="823"/>
        <end position="857"/>
    </location>
</feature>
<proteinExistence type="predicted"/>
<name>A0AAV5GJ78_9BASI</name>
<feature type="compositionally biased region" description="Acidic residues" evidence="1">
    <location>
        <begin position="949"/>
        <end position="960"/>
    </location>
</feature>